<protein>
    <submittedName>
        <fullName evidence="1">Uncharacterized protein</fullName>
    </submittedName>
</protein>
<dbReference type="HOGENOM" id="CLU_1660150_0_0_1"/>
<name>M3XX13_MUSPF</name>
<sequence length="159" mass="16975">MMQRSLPGPASSSPACTSSRVASILIPLSVTTVSIFPAAAASRGRLRASELGSTFCVYSPPGLPPLWVKAKPSLRLPRPYRTYLGPSLPTPPTSLPLAHCAPPTGAPSRFLQHSRSSPAPGPLHWLFLLLECSSARYTRAWLASSENPSLFPRIDCVQG</sequence>
<dbReference type="Ensembl" id="ENSMPUT00000003680.1">
    <property type="protein sequence ID" value="ENSMPUP00000003613.1"/>
    <property type="gene ID" value="ENSMPUG00000003642.1"/>
</dbReference>
<evidence type="ECO:0000313" key="1">
    <source>
        <dbReference type="Ensembl" id="ENSMPUP00000003613.1"/>
    </source>
</evidence>
<dbReference type="AlphaFoldDB" id="M3XX13"/>
<reference evidence="1" key="1">
    <citation type="submission" date="2024-06" db="UniProtKB">
        <authorList>
            <consortium name="Ensembl"/>
        </authorList>
    </citation>
    <scope>IDENTIFICATION</scope>
</reference>
<proteinExistence type="predicted"/>
<accession>M3XX13</accession>
<dbReference type="InParanoid" id="M3XX13"/>
<dbReference type="EMBL" id="AEYP01077159">
    <property type="status" value="NOT_ANNOTATED_CDS"/>
    <property type="molecule type" value="Genomic_DNA"/>
</dbReference>
<organism evidence="1">
    <name type="scientific">Mustela putorius furo</name>
    <name type="common">European domestic ferret</name>
    <name type="synonym">Mustela furo</name>
    <dbReference type="NCBI Taxonomy" id="9669"/>
    <lineage>
        <taxon>Eukaryota</taxon>
        <taxon>Metazoa</taxon>
        <taxon>Chordata</taxon>
        <taxon>Craniata</taxon>
        <taxon>Vertebrata</taxon>
        <taxon>Euteleostomi</taxon>
        <taxon>Mammalia</taxon>
        <taxon>Eutheria</taxon>
        <taxon>Laurasiatheria</taxon>
        <taxon>Carnivora</taxon>
        <taxon>Caniformia</taxon>
        <taxon>Musteloidea</taxon>
        <taxon>Mustelidae</taxon>
        <taxon>Mustelinae</taxon>
        <taxon>Mustela</taxon>
    </lineage>
</organism>